<dbReference type="Gene3D" id="1.25.10.20">
    <property type="entry name" value="Vitellinogen, superhelical"/>
    <property type="match status" value="1"/>
</dbReference>
<dbReference type="PANTHER" id="PTHR13024">
    <property type="entry name" value="MICROSOMAL TRIGLYCERIDE TRANSFER PROTEIN, LARGE SUBUNIT"/>
    <property type="match status" value="1"/>
</dbReference>
<evidence type="ECO:0000256" key="3">
    <source>
        <dbReference type="ARBA" id="ARBA00022729"/>
    </source>
</evidence>
<evidence type="ECO:0000256" key="1">
    <source>
        <dbReference type="ARBA" id="ARBA00004240"/>
    </source>
</evidence>
<sequence>MKNARDGRASHFNVQQTFTHVMVGYQQTFDVKSLSAFLDFTKKKQVKLHDKFLYSAAFAPHPSTELLKLVLDKLSGKVSDPAIMETGIMVTGAIIGKLCRMDLCEEKDVDRAKAILLEGLNNAEDEAKIKIYLLSLKNAQLPETIPTLLQYADEHTGVVCYAALSALQAFPPHFLSAQEVKDTMKSILHQTHQQYDKKSRLMAAETLLLADCTLEDLKSISAGLVLMDVESSKLVMSKLRNKLTLHHPLKKPNKTHSKGISYHNYWDLSKTGRSTVFSGLLTATDDMASTYGLDLLFTESGLLKRSVSDIKLFDHNHHLKTMQVTIEAQGLESLMGNEEVEDEGEDASVGMSAVLFDVQLRPVVFFQGYMDLMSKVFTSSGEPTSVVKGNVLLVDYLQWLPMQSGLQAIVQYQGGLGLDISANIDVSIWEQESKTNINTKAGLVLEFMTVIDTPFFHVDTKAQFDAESAVNFDSMMKFTNFPVSICLELYQDDLPYRETYTITESFPEVNTTHTVRKGRKSTLRGRDFPFHHANSEMCRLLKAEEDIVTDL</sequence>
<keyword evidence="2" id="KW-0813">Transport</keyword>
<keyword evidence="8" id="KW-1185">Reference proteome</keyword>
<evidence type="ECO:0000256" key="2">
    <source>
        <dbReference type="ARBA" id="ARBA00022448"/>
    </source>
</evidence>
<accession>A0AAV2ZTL9</accession>
<organism evidence="7 8">
    <name type="scientific">Pyxicephalus adspersus</name>
    <name type="common">African bullfrog</name>
    <dbReference type="NCBI Taxonomy" id="30357"/>
    <lineage>
        <taxon>Eukaryota</taxon>
        <taxon>Metazoa</taxon>
        <taxon>Chordata</taxon>
        <taxon>Craniata</taxon>
        <taxon>Vertebrata</taxon>
        <taxon>Euteleostomi</taxon>
        <taxon>Amphibia</taxon>
        <taxon>Batrachia</taxon>
        <taxon>Anura</taxon>
        <taxon>Neobatrachia</taxon>
        <taxon>Ranoidea</taxon>
        <taxon>Pyxicephalidae</taxon>
        <taxon>Pyxicephalinae</taxon>
        <taxon>Pyxicephalus</taxon>
    </lineage>
</organism>
<dbReference type="GO" id="GO:0016323">
    <property type="term" value="C:basolateral plasma membrane"/>
    <property type="evidence" value="ECO:0007669"/>
    <property type="project" value="TreeGrafter"/>
</dbReference>
<evidence type="ECO:0000259" key="5">
    <source>
        <dbReference type="Pfam" id="PF01347"/>
    </source>
</evidence>
<evidence type="ECO:0000313" key="7">
    <source>
        <dbReference type="EMBL" id="DBA15362.1"/>
    </source>
</evidence>
<feature type="domain" description="Vitellogenin" evidence="5">
    <location>
        <begin position="32"/>
        <end position="221"/>
    </location>
</feature>
<evidence type="ECO:0008006" key="9">
    <source>
        <dbReference type="Google" id="ProtNLM"/>
    </source>
</evidence>
<dbReference type="SUPFAM" id="SSF48431">
    <property type="entry name" value="Lipovitellin-phosvitin complex, superhelical domain"/>
    <property type="match status" value="1"/>
</dbReference>
<name>A0AAV2ZTL9_PYXAD</name>
<dbReference type="PANTHER" id="PTHR13024:SF2">
    <property type="entry name" value="MICROSOMAL TRIGLYCERIDE TRANSFER PROTEIN-LIKE"/>
    <property type="match status" value="1"/>
</dbReference>
<gene>
    <name evidence="7" type="ORF">GDO54_004587</name>
</gene>
<dbReference type="InterPro" id="IPR039988">
    <property type="entry name" value="MTTP"/>
</dbReference>
<comment type="subcellular location">
    <subcellularLocation>
        <location evidence="1">Endoplasmic reticulum</location>
    </subcellularLocation>
</comment>
<dbReference type="GO" id="GO:0005794">
    <property type="term" value="C:Golgi apparatus"/>
    <property type="evidence" value="ECO:0007669"/>
    <property type="project" value="TreeGrafter"/>
</dbReference>
<evidence type="ECO:0000313" key="8">
    <source>
        <dbReference type="Proteomes" id="UP001181693"/>
    </source>
</evidence>
<proteinExistence type="predicted"/>
<dbReference type="Pfam" id="PF01347">
    <property type="entry name" value="Vitellogenin_N"/>
    <property type="match status" value="1"/>
</dbReference>
<keyword evidence="3" id="KW-0732">Signal</keyword>
<protein>
    <recommendedName>
        <fullName evidence="9">Microsomal triglyceride transfer protein large subunit</fullName>
    </recommendedName>
</protein>
<dbReference type="InterPro" id="IPR011030">
    <property type="entry name" value="Lipovitellin_superhlx_dom"/>
</dbReference>
<dbReference type="GO" id="GO:0005548">
    <property type="term" value="F:phospholipid transporter activity"/>
    <property type="evidence" value="ECO:0007669"/>
    <property type="project" value="InterPro"/>
</dbReference>
<evidence type="ECO:0000256" key="4">
    <source>
        <dbReference type="ARBA" id="ARBA00022824"/>
    </source>
</evidence>
<feature type="domain" description="MTP large subunit lipid-binding" evidence="6">
    <location>
        <begin position="258"/>
        <end position="543"/>
    </location>
</feature>
<evidence type="ECO:0000259" key="6">
    <source>
        <dbReference type="Pfam" id="PF19444"/>
    </source>
</evidence>
<keyword evidence="4" id="KW-0256">Endoplasmic reticulum</keyword>
<dbReference type="InterPro" id="IPR001747">
    <property type="entry name" value="Vitellogenin_N"/>
</dbReference>
<dbReference type="GO" id="GO:0042157">
    <property type="term" value="P:lipoprotein metabolic process"/>
    <property type="evidence" value="ECO:0007669"/>
    <property type="project" value="TreeGrafter"/>
</dbReference>
<reference evidence="7" key="1">
    <citation type="thesis" date="2020" institute="ProQuest LLC" country="789 East Eisenhower Parkway, Ann Arbor, MI, USA">
        <title>Comparative Genomics and Chromosome Evolution.</title>
        <authorList>
            <person name="Mudd A.B."/>
        </authorList>
    </citation>
    <scope>NUCLEOTIDE SEQUENCE</scope>
    <source>
        <strain evidence="7">1538</strain>
        <tissue evidence="7">Blood</tissue>
    </source>
</reference>
<dbReference type="GO" id="GO:0005783">
    <property type="term" value="C:endoplasmic reticulum"/>
    <property type="evidence" value="ECO:0007669"/>
    <property type="project" value="UniProtKB-SubCell"/>
</dbReference>
<dbReference type="AlphaFoldDB" id="A0AAV2ZTL9"/>
<dbReference type="GO" id="GO:0008289">
    <property type="term" value="F:lipid binding"/>
    <property type="evidence" value="ECO:0007669"/>
    <property type="project" value="InterPro"/>
</dbReference>
<comment type="caution">
    <text evidence="7">The sequence shown here is derived from an EMBL/GenBank/DDBJ whole genome shotgun (WGS) entry which is preliminary data.</text>
</comment>
<dbReference type="InterPro" id="IPR045811">
    <property type="entry name" value="MTP_lip-bd"/>
</dbReference>
<dbReference type="Pfam" id="PF19444">
    <property type="entry name" value="MTP_lip_bd"/>
    <property type="match status" value="1"/>
</dbReference>
<dbReference type="Proteomes" id="UP001181693">
    <property type="component" value="Unassembled WGS sequence"/>
</dbReference>
<dbReference type="EMBL" id="DYDO01000012">
    <property type="protein sequence ID" value="DBA15362.1"/>
    <property type="molecule type" value="Genomic_DNA"/>
</dbReference>